<dbReference type="RefSeq" id="WP_124824138.1">
    <property type="nucleotide sequence ID" value="NZ_JACIFD010000007.1"/>
</dbReference>
<dbReference type="EMBL" id="JACIFD010000007">
    <property type="protein sequence ID" value="MBB4071543.1"/>
    <property type="molecule type" value="Genomic_DNA"/>
</dbReference>
<dbReference type="SUPFAM" id="SSF52151">
    <property type="entry name" value="FabD/lysophospholipase-like"/>
    <property type="match status" value="1"/>
</dbReference>
<evidence type="ECO:0000256" key="1">
    <source>
        <dbReference type="ARBA" id="ARBA00013258"/>
    </source>
</evidence>
<protein>
    <recommendedName>
        <fullName evidence="1">[acyl-carrier-protein] S-malonyltransferase</fullName>
        <ecNumber evidence="1">2.3.1.39</ecNumber>
    </recommendedName>
</protein>
<dbReference type="InterPro" id="IPR016036">
    <property type="entry name" value="Malonyl_transacylase_ACP-bd"/>
</dbReference>
<dbReference type="EC" id="2.3.1.39" evidence="1"/>
<keyword evidence="2 6" id="KW-0808">Transferase</keyword>
<dbReference type="Gene3D" id="3.30.70.250">
    <property type="entry name" value="Malonyl-CoA ACP transacylase, ACP-binding"/>
    <property type="match status" value="1"/>
</dbReference>
<dbReference type="PANTHER" id="PTHR42681">
    <property type="entry name" value="MALONYL-COA-ACYL CARRIER PROTEIN TRANSACYLASE, MITOCHONDRIAL"/>
    <property type="match status" value="1"/>
</dbReference>
<dbReference type="Pfam" id="PF00698">
    <property type="entry name" value="Acyl_transf_1"/>
    <property type="match status" value="1"/>
</dbReference>
<evidence type="ECO:0000256" key="3">
    <source>
        <dbReference type="ARBA" id="ARBA00023315"/>
    </source>
</evidence>
<proteinExistence type="predicted"/>
<dbReference type="Proteomes" id="UP000571183">
    <property type="component" value="Unassembled WGS sequence"/>
</dbReference>
<evidence type="ECO:0000256" key="2">
    <source>
        <dbReference type="ARBA" id="ARBA00022679"/>
    </source>
</evidence>
<dbReference type="GO" id="GO:0006633">
    <property type="term" value="P:fatty acid biosynthetic process"/>
    <property type="evidence" value="ECO:0007669"/>
    <property type="project" value="TreeGrafter"/>
</dbReference>
<evidence type="ECO:0000313" key="7">
    <source>
        <dbReference type="Proteomes" id="UP000571183"/>
    </source>
</evidence>
<comment type="caution">
    <text evidence="6">The sequence shown here is derived from an EMBL/GenBank/DDBJ whole genome shotgun (WGS) entry which is preliminary data.</text>
</comment>
<dbReference type="AlphaFoldDB" id="A0A840DIJ2"/>
<dbReference type="PANTHER" id="PTHR42681:SF1">
    <property type="entry name" value="MALONYL-COA-ACYL CARRIER PROTEIN TRANSACYLASE, MITOCHONDRIAL"/>
    <property type="match status" value="1"/>
</dbReference>
<dbReference type="Gene3D" id="3.40.366.10">
    <property type="entry name" value="Malonyl-Coenzyme A Acyl Carrier Protein, domain 2"/>
    <property type="match status" value="1"/>
</dbReference>
<dbReference type="InterPro" id="IPR050858">
    <property type="entry name" value="Mal-CoA-ACP_Trans/PKS_FabD"/>
</dbReference>
<dbReference type="SUPFAM" id="SSF55048">
    <property type="entry name" value="Probable ACP-binding domain of malonyl-CoA ACP transacylase"/>
    <property type="match status" value="1"/>
</dbReference>
<dbReference type="InterPro" id="IPR001227">
    <property type="entry name" value="Ac_transferase_dom_sf"/>
</dbReference>
<evidence type="ECO:0000256" key="4">
    <source>
        <dbReference type="ARBA" id="ARBA00048462"/>
    </source>
</evidence>
<dbReference type="InterPro" id="IPR014043">
    <property type="entry name" value="Acyl_transferase_dom"/>
</dbReference>
<dbReference type="GO" id="GO:0004314">
    <property type="term" value="F:[acyl-carrier-protein] S-malonyltransferase activity"/>
    <property type="evidence" value="ECO:0007669"/>
    <property type="project" value="UniProtKB-EC"/>
</dbReference>
<evidence type="ECO:0000259" key="5">
    <source>
        <dbReference type="SMART" id="SM00827"/>
    </source>
</evidence>
<comment type="catalytic activity">
    <reaction evidence="4">
        <text>holo-[ACP] + malonyl-CoA = malonyl-[ACP] + CoA</text>
        <dbReference type="Rhea" id="RHEA:41792"/>
        <dbReference type="Rhea" id="RHEA-COMP:9623"/>
        <dbReference type="Rhea" id="RHEA-COMP:9685"/>
        <dbReference type="ChEBI" id="CHEBI:57287"/>
        <dbReference type="ChEBI" id="CHEBI:57384"/>
        <dbReference type="ChEBI" id="CHEBI:64479"/>
        <dbReference type="ChEBI" id="CHEBI:78449"/>
        <dbReference type="EC" id="2.3.1.39"/>
    </reaction>
</comment>
<keyword evidence="7" id="KW-1185">Reference proteome</keyword>
<dbReference type="GO" id="GO:0005829">
    <property type="term" value="C:cytosol"/>
    <property type="evidence" value="ECO:0007669"/>
    <property type="project" value="TreeGrafter"/>
</dbReference>
<gene>
    <name evidence="6" type="ORF">F5897_000851</name>
</gene>
<evidence type="ECO:0000313" key="6">
    <source>
        <dbReference type="EMBL" id="MBB4071543.1"/>
    </source>
</evidence>
<name>A0A840DIJ2_9MICO</name>
<keyword evidence="3 6" id="KW-0012">Acyltransferase</keyword>
<feature type="domain" description="Malonyl-CoA:ACP transacylase (MAT)" evidence="5">
    <location>
        <begin position="5"/>
        <end position="310"/>
    </location>
</feature>
<sequence length="310" mass="31733">MIVITCPGQGSQKPGFLSPWAEVPEYRARLAEMSAAIGVDLLRHGTESDAETIKDTAVAQPLIVASGILAIDALRSNLTAAGAAEMVADLQFAGHSVGEITAAYGAGIFDAATAMRFVAARSRAMQECAQTHDTSMAAVLGGELAEIEPQLSDLGLTPANYNGGGQIVVGGSSAAVAELVANPPARTRVIQLQVAGAFHTAAMAAAQQQLQAIHSEFTVKDPAHKIYTNADGSTVSSGAEYLDLLVRQVASPVRWDLCMEAFAAGHVTALVEVTPSGALAGLARRGLKGVPCHKIDTPADAAAAAAALIA</sequence>
<accession>A0A840DIJ2</accession>
<reference evidence="6" key="1">
    <citation type="submission" date="2020-08" db="EMBL/GenBank/DDBJ databases">
        <title>Sequencing the genomes of 1000 actinobacteria strains.</title>
        <authorList>
            <person name="Klenk H.-P."/>
        </authorList>
    </citation>
    <scope>NUCLEOTIDE SEQUENCE [LARGE SCALE GENOMIC DNA]</scope>
    <source>
        <strain evidence="6">DSM 27064</strain>
    </source>
</reference>
<dbReference type="SMART" id="SM00827">
    <property type="entry name" value="PKS_AT"/>
    <property type="match status" value="1"/>
</dbReference>
<dbReference type="InterPro" id="IPR016035">
    <property type="entry name" value="Acyl_Trfase/lysoPLipase"/>
</dbReference>
<organism evidence="6 7">
    <name type="scientific">Canibacter oris</name>
    <dbReference type="NCBI Taxonomy" id="1365628"/>
    <lineage>
        <taxon>Bacteria</taxon>
        <taxon>Bacillati</taxon>
        <taxon>Actinomycetota</taxon>
        <taxon>Actinomycetes</taxon>
        <taxon>Micrococcales</taxon>
        <taxon>Microbacteriaceae</taxon>
        <taxon>Canibacter</taxon>
    </lineage>
</organism>